<evidence type="ECO:0000313" key="3">
    <source>
        <dbReference type="EMBL" id="APT84582.1"/>
    </source>
</evidence>
<feature type="chain" id="PRO_5038969437" description="SCP domain-containing protein" evidence="2">
    <location>
        <begin position="24"/>
        <end position="316"/>
    </location>
</feature>
<evidence type="ECO:0000256" key="2">
    <source>
        <dbReference type="SAM" id="SignalP"/>
    </source>
</evidence>
<feature type="transmembrane region" description="Helical" evidence="1">
    <location>
        <begin position="289"/>
        <end position="310"/>
    </location>
</feature>
<protein>
    <recommendedName>
        <fullName evidence="5">SCP domain-containing protein</fullName>
    </recommendedName>
</protein>
<dbReference type="OrthoDB" id="4398810at2"/>
<evidence type="ECO:0008006" key="5">
    <source>
        <dbReference type="Google" id="ProtNLM"/>
    </source>
</evidence>
<sequence>MKRTGLIAALLTTSLLLPTHIAAADPSPTTGIELNVGTHNMVGEAVEYNPAEANTIGLASLKELRRTMWQANPKFQGNAYDHYPAGTRLRDAAAAAGITTLEQYLDVHTSEALNRIAIQRAFEASAHYDHVRPDGSSYTTAHFGTPIHYGESLAAGHNDLHSAITIGWGKGELKALNANGGRWAHNTGHLIQMIDPRNTYYGFGAVEVFGRDGKTYKGKRFAGLASRQQDIVLPETPDTGKQVVWMYRAPKTIGGQGESVTGLREGTPKIVRPAPITGGTTIPGSSGNLITILGAIATILSLLGAIASFAQQFAPR</sequence>
<dbReference type="KEGG" id="caqu:CAQU_05340"/>
<keyword evidence="2" id="KW-0732">Signal</keyword>
<dbReference type="RefSeq" id="WP_075725838.1">
    <property type="nucleotide sequence ID" value="NZ_CP009245.1"/>
</dbReference>
<dbReference type="AlphaFoldDB" id="A0A1L7CFF2"/>
<dbReference type="Proteomes" id="UP000185478">
    <property type="component" value="Chromosome"/>
</dbReference>
<keyword evidence="1" id="KW-0472">Membrane</keyword>
<dbReference type="EMBL" id="CP009245">
    <property type="protein sequence ID" value="APT84582.1"/>
    <property type="molecule type" value="Genomic_DNA"/>
</dbReference>
<keyword evidence="4" id="KW-1185">Reference proteome</keyword>
<evidence type="ECO:0000313" key="4">
    <source>
        <dbReference type="Proteomes" id="UP000185478"/>
    </source>
</evidence>
<keyword evidence="1" id="KW-0812">Transmembrane</keyword>
<accession>A0A1L7CFF2</accession>
<reference evidence="3 4" key="1">
    <citation type="submission" date="2014-08" db="EMBL/GenBank/DDBJ databases">
        <title>Complete genome sequence of Corynebacterium aquilae S-613T(T) (=DSM 44791(T)), isolated from the choana of a healthy golden eagle.</title>
        <authorList>
            <person name="Ruckert C."/>
            <person name="Albersmeier A."/>
            <person name="Winkler A."/>
            <person name="Kalinowski J."/>
        </authorList>
    </citation>
    <scope>NUCLEOTIDE SEQUENCE [LARGE SCALE GENOMIC DNA]</scope>
    <source>
        <strain evidence="3 4">S-613</strain>
    </source>
</reference>
<dbReference type="STRING" id="1431546.CAQU_05340"/>
<evidence type="ECO:0000256" key="1">
    <source>
        <dbReference type="SAM" id="Phobius"/>
    </source>
</evidence>
<organism evidence="3 4">
    <name type="scientific">Corynebacterium aquilae DSM 44791</name>
    <dbReference type="NCBI Taxonomy" id="1431546"/>
    <lineage>
        <taxon>Bacteria</taxon>
        <taxon>Bacillati</taxon>
        <taxon>Actinomycetota</taxon>
        <taxon>Actinomycetes</taxon>
        <taxon>Mycobacteriales</taxon>
        <taxon>Corynebacteriaceae</taxon>
        <taxon>Corynebacterium</taxon>
    </lineage>
</organism>
<dbReference type="InterPro" id="IPR035940">
    <property type="entry name" value="CAP_sf"/>
</dbReference>
<keyword evidence="1" id="KW-1133">Transmembrane helix</keyword>
<gene>
    <name evidence="3" type="ORF">CAQU_05340</name>
</gene>
<feature type="signal peptide" evidence="2">
    <location>
        <begin position="1"/>
        <end position="23"/>
    </location>
</feature>
<proteinExistence type="predicted"/>
<dbReference type="SUPFAM" id="SSF55797">
    <property type="entry name" value="PR-1-like"/>
    <property type="match status" value="1"/>
</dbReference>
<name>A0A1L7CFF2_9CORY</name>